<gene>
    <name evidence="1" type="ordered locus">MTR_3g110890</name>
</gene>
<dbReference type="AlphaFoldDB" id="A0A072V410"/>
<name>A0A072V410_MEDTR</name>
<dbReference type="EMBL" id="CM001219">
    <property type="protein sequence ID" value="KEH36113.1"/>
    <property type="molecule type" value="Genomic_DNA"/>
</dbReference>
<protein>
    <submittedName>
        <fullName evidence="1 2">Uncharacterized protein</fullName>
    </submittedName>
</protein>
<sequence>MSKKQFTLHCFFKHPGNSNVIIKAVLKILIKLSEFSGEFLHCKSVPPVKGVAFKCGGKALGASSIGSKITQANILSNQDRLLLIGNYSP</sequence>
<reference evidence="2" key="3">
    <citation type="submission" date="2015-04" db="UniProtKB">
        <authorList>
            <consortium name="EnsemblPlants"/>
        </authorList>
    </citation>
    <scope>IDENTIFICATION</scope>
    <source>
        <strain evidence="2">cv. Jemalong A17</strain>
    </source>
</reference>
<dbReference type="Proteomes" id="UP000002051">
    <property type="component" value="Chromosome 3"/>
</dbReference>
<dbReference type="HOGENOM" id="CLU_2458179_0_0_1"/>
<evidence type="ECO:0000313" key="1">
    <source>
        <dbReference type="EMBL" id="KEH36113.1"/>
    </source>
</evidence>
<dbReference type="EnsemblPlants" id="KEH36113">
    <property type="protein sequence ID" value="KEH36113"/>
    <property type="gene ID" value="MTR_3g110890"/>
</dbReference>
<reference evidence="1 3" key="2">
    <citation type="journal article" date="2014" name="BMC Genomics">
        <title>An improved genome release (version Mt4.0) for the model legume Medicago truncatula.</title>
        <authorList>
            <person name="Tang H."/>
            <person name="Krishnakumar V."/>
            <person name="Bidwell S."/>
            <person name="Rosen B."/>
            <person name="Chan A."/>
            <person name="Zhou S."/>
            <person name="Gentzbittel L."/>
            <person name="Childs K.L."/>
            <person name="Yandell M."/>
            <person name="Gundlach H."/>
            <person name="Mayer K.F."/>
            <person name="Schwartz D.C."/>
            <person name="Town C.D."/>
        </authorList>
    </citation>
    <scope>GENOME REANNOTATION</scope>
    <source>
        <strain evidence="1">A17</strain>
        <strain evidence="2 3">cv. Jemalong A17</strain>
    </source>
</reference>
<organism evidence="1 3">
    <name type="scientific">Medicago truncatula</name>
    <name type="common">Barrel medic</name>
    <name type="synonym">Medicago tribuloides</name>
    <dbReference type="NCBI Taxonomy" id="3880"/>
    <lineage>
        <taxon>Eukaryota</taxon>
        <taxon>Viridiplantae</taxon>
        <taxon>Streptophyta</taxon>
        <taxon>Embryophyta</taxon>
        <taxon>Tracheophyta</taxon>
        <taxon>Spermatophyta</taxon>
        <taxon>Magnoliopsida</taxon>
        <taxon>eudicotyledons</taxon>
        <taxon>Gunneridae</taxon>
        <taxon>Pentapetalae</taxon>
        <taxon>rosids</taxon>
        <taxon>fabids</taxon>
        <taxon>Fabales</taxon>
        <taxon>Fabaceae</taxon>
        <taxon>Papilionoideae</taxon>
        <taxon>50 kb inversion clade</taxon>
        <taxon>NPAAA clade</taxon>
        <taxon>Hologalegina</taxon>
        <taxon>IRL clade</taxon>
        <taxon>Trifolieae</taxon>
        <taxon>Medicago</taxon>
    </lineage>
</organism>
<keyword evidence="3" id="KW-1185">Reference proteome</keyword>
<reference evidence="1 3" key="1">
    <citation type="journal article" date="2011" name="Nature">
        <title>The Medicago genome provides insight into the evolution of rhizobial symbioses.</title>
        <authorList>
            <person name="Young N.D."/>
            <person name="Debelle F."/>
            <person name="Oldroyd G.E."/>
            <person name="Geurts R."/>
            <person name="Cannon S.B."/>
            <person name="Udvardi M.K."/>
            <person name="Benedito V.A."/>
            <person name="Mayer K.F."/>
            <person name="Gouzy J."/>
            <person name="Schoof H."/>
            <person name="Van de Peer Y."/>
            <person name="Proost S."/>
            <person name="Cook D.R."/>
            <person name="Meyers B.C."/>
            <person name="Spannagl M."/>
            <person name="Cheung F."/>
            <person name="De Mita S."/>
            <person name="Krishnakumar V."/>
            <person name="Gundlach H."/>
            <person name="Zhou S."/>
            <person name="Mudge J."/>
            <person name="Bharti A.K."/>
            <person name="Murray J.D."/>
            <person name="Naoumkina M.A."/>
            <person name="Rosen B."/>
            <person name="Silverstein K.A."/>
            <person name="Tang H."/>
            <person name="Rombauts S."/>
            <person name="Zhao P.X."/>
            <person name="Zhou P."/>
            <person name="Barbe V."/>
            <person name="Bardou P."/>
            <person name="Bechner M."/>
            <person name="Bellec A."/>
            <person name="Berger A."/>
            <person name="Berges H."/>
            <person name="Bidwell S."/>
            <person name="Bisseling T."/>
            <person name="Choisne N."/>
            <person name="Couloux A."/>
            <person name="Denny R."/>
            <person name="Deshpande S."/>
            <person name="Dai X."/>
            <person name="Doyle J.J."/>
            <person name="Dudez A.M."/>
            <person name="Farmer A.D."/>
            <person name="Fouteau S."/>
            <person name="Franken C."/>
            <person name="Gibelin C."/>
            <person name="Gish J."/>
            <person name="Goldstein S."/>
            <person name="Gonzalez A.J."/>
            <person name="Green P.J."/>
            <person name="Hallab A."/>
            <person name="Hartog M."/>
            <person name="Hua A."/>
            <person name="Humphray S.J."/>
            <person name="Jeong D.H."/>
            <person name="Jing Y."/>
            <person name="Jocker A."/>
            <person name="Kenton S.M."/>
            <person name="Kim D.J."/>
            <person name="Klee K."/>
            <person name="Lai H."/>
            <person name="Lang C."/>
            <person name="Lin S."/>
            <person name="Macmil S.L."/>
            <person name="Magdelenat G."/>
            <person name="Matthews L."/>
            <person name="McCorrison J."/>
            <person name="Monaghan E.L."/>
            <person name="Mun J.H."/>
            <person name="Najar F.Z."/>
            <person name="Nicholson C."/>
            <person name="Noirot C."/>
            <person name="O'Bleness M."/>
            <person name="Paule C.R."/>
            <person name="Poulain J."/>
            <person name="Prion F."/>
            <person name="Qin B."/>
            <person name="Qu C."/>
            <person name="Retzel E.F."/>
            <person name="Riddle C."/>
            <person name="Sallet E."/>
            <person name="Samain S."/>
            <person name="Samson N."/>
            <person name="Sanders I."/>
            <person name="Saurat O."/>
            <person name="Scarpelli C."/>
            <person name="Schiex T."/>
            <person name="Segurens B."/>
            <person name="Severin A.J."/>
            <person name="Sherrier D.J."/>
            <person name="Shi R."/>
            <person name="Sims S."/>
            <person name="Singer S.R."/>
            <person name="Sinharoy S."/>
            <person name="Sterck L."/>
            <person name="Viollet A."/>
            <person name="Wang B.B."/>
            <person name="Wang K."/>
            <person name="Wang M."/>
            <person name="Wang X."/>
            <person name="Warfsmann J."/>
            <person name="Weissenbach J."/>
            <person name="White D.D."/>
            <person name="White J.D."/>
            <person name="Wiley G.B."/>
            <person name="Wincker P."/>
            <person name="Xing Y."/>
            <person name="Yang L."/>
            <person name="Yao Z."/>
            <person name="Ying F."/>
            <person name="Zhai J."/>
            <person name="Zhou L."/>
            <person name="Zuber A."/>
            <person name="Denarie J."/>
            <person name="Dixon R.A."/>
            <person name="May G.D."/>
            <person name="Schwartz D.C."/>
            <person name="Rogers J."/>
            <person name="Quetier F."/>
            <person name="Town C.D."/>
            <person name="Roe B.A."/>
        </authorList>
    </citation>
    <scope>NUCLEOTIDE SEQUENCE [LARGE SCALE GENOMIC DNA]</scope>
    <source>
        <strain evidence="1">A17</strain>
        <strain evidence="2 3">cv. Jemalong A17</strain>
    </source>
</reference>
<evidence type="ECO:0000313" key="2">
    <source>
        <dbReference type="EnsemblPlants" id="KEH36113"/>
    </source>
</evidence>
<proteinExistence type="predicted"/>
<evidence type="ECO:0000313" key="3">
    <source>
        <dbReference type="Proteomes" id="UP000002051"/>
    </source>
</evidence>
<accession>A0A072V410</accession>